<dbReference type="InterPro" id="IPR016181">
    <property type="entry name" value="Acyl_CoA_acyltransferase"/>
</dbReference>
<evidence type="ECO:0000313" key="3">
    <source>
        <dbReference type="Proteomes" id="UP001519418"/>
    </source>
</evidence>
<dbReference type="InterPro" id="IPR051908">
    <property type="entry name" value="Ribosomal_N-acetyltransferase"/>
</dbReference>
<comment type="caution">
    <text evidence="2">The sequence shown here is derived from an EMBL/GenBank/DDBJ whole genome shotgun (WGS) entry which is preliminary data.</text>
</comment>
<dbReference type="Pfam" id="PF13302">
    <property type="entry name" value="Acetyltransf_3"/>
    <property type="match status" value="1"/>
</dbReference>
<dbReference type="PANTHER" id="PTHR43441">
    <property type="entry name" value="RIBOSOMAL-PROTEIN-SERINE ACETYLTRANSFERASE"/>
    <property type="match status" value="1"/>
</dbReference>
<dbReference type="SUPFAM" id="SSF55729">
    <property type="entry name" value="Acyl-CoA N-acyltransferases (Nat)"/>
    <property type="match status" value="1"/>
</dbReference>
<feature type="domain" description="N-acetyltransferase" evidence="1">
    <location>
        <begin position="23"/>
        <end position="165"/>
    </location>
</feature>
<evidence type="ECO:0000313" key="2">
    <source>
        <dbReference type="EMBL" id="MBS9334840.1"/>
    </source>
</evidence>
<proteinExistence type="predicted"/>
<dbReference type="Proteomes" id="UP001519418">
    <property type="component" value="Unassembled WGS sequence"/>
</dbReference>
<dbReference type="PANTHER" id="PTHR43441:SF11">
    <property type="entry name" value="RIBOSOMAL-PROTEIN-SERINE ACETYLTRANSFERASE"/>
    <property type="match status" value="1"/>
</dbReference>
<dbReference type="InterPro" id="IPR000182">
    <property type="entry name" value="GNAT_dom"/>
</dbReference>
<dbReference type="EMBL" id="JAAMFI010000001">
    <property type="protein sequence ID" value="MBS9334840.1"/>
    <property type="molecule type" value="Genomic_DNA"/>
</dbReference>
<keyword evidence="3" id="KW-1185">Reference proteome</keyword>
<sequence>MKIFSSPVGPIQIKRVQVKYAASLFHAIATSREQMATFLPWAKELTLKDEKDFLFREKDRHYHGQPLVFAIIVNSQPAGMLDLHQVNQKDASAEIGYWLSFDYQNQGIISQAVVEIQDYAFSKLKLTKLRLNIKPDNIASQRVAEKTGFLQTTTDNEFIIYEVNK</sequence>
<accession>A0ABS5QNW2</accession>
<evidence type="ECO:0000259" key="1">
    <source>
        <dbReference type="PROSITE" id="PS51186"/>
    </source>
</evidence>
<dbReference type="PROSITE" id="PS51186">
    <property type="entry name" value="GNAT"/>
    <property type="match status" value="1"/>
</dbReference>
<dbReference type="RefSeq" id="WP_213819440.1">
    <property type="nucleotide sequence ID" value="NZ_JAAMFI010000001.1"/>
</dbReference>
<reference evidence="2 3" key="1">
    <citation type="submission" date="2020-02" db="EMBL/GenBank/DDBJ databases">
        <title>Fructobacillus sp. isolated from paper mulberry of Taiwan.</title>
        <authorList>
            <person name="Lin S.-T."/>
        </authorList>
    </citation>
    <scope>NUCLEOTIDE SEQUENCE [LARGE SCALE GENOMIC DNA]</scope>
    <source>
        <strain evidence="2 3">M1-10</strain>
    </source>
</reference>
<dbReference type="Gene3D" id="3.40.630.30">
    <property type="match status" value="1"/>
</dbReference>
<name>A0ABS5QNW2_9LACO</name>
<organism evidence="2 3">
    <name type="scientific">Fructobacillus papyriferae</name>
    <dbReference type="NCBI Taxonomy" id="2713171"/>
    <lineage>
        <taxon>Bacteria</taxon>
        <taxon>Bacillati</taxon>
        <taxon>Bacillota</taxon>
        <taxon>Bacilli</taxon>
        <taxon>Lactobacillales</taxon>
        <taxon>Lactobacillaceae</taxon>
        <taxon>Fructobacillus</taxon>
    </lineage>
</organism>
<gene>
    <name evidence="2" type="ORF">G6R27_02155</name>
</gene>
<protein>
    <submittedName>
        <fullName evidence="2">GNAT family N-acetyltransferase</fullName>
    </submittedName>
</protein>